<dbReference type="AlphaFoldDB" id="A0A4C1ZHL5"/>
<sequence length="78" mass="9035">MIQTGQTLKKWSTVTTLRPTCRPYTSNYYAQRQQQMRLDSDSGAANEAHHTHRDKDCLRCRLIATPANRRPVTYLQLA</sequence>
<keyword evidence="2" id="KW-1185">Reference proteome</keyword>
<protein>
    <submittedName>
        <fullName evidence="1">Uncharacterized protein</fullName>
    </submittedName>
</protein>
<dbReference type="EMBL" id="BGZK01001899">
    <property type="protein sequence ID" value="GBP87996.1"/>
    <property type="molecule type" value="Genomic_DNA"/>
</dbReference>
<comment type="caution">
    <text evidence="1">The sequence shown here is derived from an EMBL/GenBank/DDBJ whole genome shotgun (WGS) entry which is preliminary data.</text>
</comment>
<proteinExistence type="predicted"/>
<dbReference type="Proteomes" id="UP000299102">
    <property type="component" value="Unassembled WGS sequence"/>
</dbReference>
<reference evidence="1 2" key="1">
    <citation type="journal article" date="2019" name="Commun. Biol.">
        <title>The bagworm genome reveals a unique fibroin gene that provides high tensile strength.</title>
        <authorList>
            <person name="Kono N."/>
            <person name="Nakamura H."/>
            <person name="Ohtoshi R."/>
            <person name="Tomita M."/>
            <person name="Numata K."/>
            <person name="Arakawa K."/>
        </authorList>
    </citation>
    <scope>NUCLEOTIDE SEQUENCE [LARGE SCALE GENOMIC DNA]</scope>
</reference>
<name>A0A4C1ZHL5_EUMVA</name>
<accession>A0A4C1ZHL5</accession>
<gene>
    <name evidence="1" type="ORF">EVAR_66207_1</name>
</gene>
<evidence type="ECO:0000313" key="1">
    <source>
        <dbReference type="EMBL" id="GBP87996.1"/>
    </source>
</evidence>
<evidence type="ECO:0000313" key="2">
    <source>
        <dbReference type="Proteomes" id="UP000299102"/>
    </source>
</evidence>
<organism evidence="1 2">
    <name type="scientific">Eumeta variegata</name>
    <name type="common">Bagworm moth</name>
    <name type="synonym">Eumeta japonica</name>
    <dbReference type="NCBI Taxonomy" id="151549"/>
    <lineage>
        <taxon>Eukaryota</taxon>
        <taxon>Metazoa</taxon>
        <taxon>Ecdysozoa</taxon>
        <taxon>Arthropoda</taxon>
        <taxon>Hexapoda</taxon>
        <taxon>Insecta</taxon>
        <taxon>Pterygota</taxon>
        <taxon>Neoptera</taxon>
        <taxon>Endopterygota</taxon>
        <taxon>Lepidoptera</taxon>
        <taxon>Glossata</taxon>
        <taxon>Ditrysia</taxon>
        <taxon>Tineoidea</taxon>
        <taxon>Psychidae</taxon>
        <taxon>Oiketicinae</taxon>
        <taxon>Eumeta</taxon>
    </lineage>
</organism>